<dbReference type="GO" id="GO:0005634">
    <property type="term" value="C:nucleus"/>
    <property type="evidence" value="ECO:0007669"/>
    <property type="project" value="InterPro"/>
</dbReference>
<evidence type="ECO:0000313" key="2">
    <source>
        <dbReference type="EMBL" id="RLU16253.1"/>
    </source>
</evidence>
<gene>
    <name evidence="2" type="ORF">DMN91_012013</name>
</gene>
<dbReference type="Proteomes" id="UP000279307">
    <property type="component" value="Chromosome 12"/>
</dbReference>
<evidence type="ECO:0000259" key="1">
    <source>
        <dbReference type="Pfam" id="PF08925"/>
    </source>
</evidence>
<proteinExistence type="predicted"/>
<comment type="caution">
    <text evidence="2">The sequence shown here is derived from an EMBL/GenBank/DDBJ whole genome shotgun (WGS) entry which is preliminary data.</text>
</comment>
<dbReference type="SUPFAM" id="SSF117856">
    <property type="entry name" value="AF0104/ALDC/Ptd012-like"/>
    <property type="match status" value="1"/>
</dbReference>
<dbReference type="EMBL" id="QOIP01000012">
    <property type="protein sequence ID" value="RLU16253.1"/>
    <property type="molecule type" value="Genomic_DNA"/>
</dbReference>
<sequence>MFRVVNIPTLHHIMPAFGSKANLCTTTRGYKWLTYSKVVEPLTAVGTIMSEGGYYNNICSNYEYNTYITKSHFHSYNRSTEEGGHYYGDYDPTFVSSNSFGSYIGYFSFADKLYVMDPPDRTHNIVEQFYPPCKCDVFNVININNNNGSCKCRKLYTYNI</sequence>
<dbReference type="InterPro" id="IPR015021">
    <property type="entry name" value="C11orf54_DUF1907"/>
</dbReference>
<protein>
    <recommendedName>
        <fullName evidence="1">DUF1907 domain-containing protein</fullName>
    </recommendedName>
</protein>
<accession>A0A3L8D843</accession>
<dbReference type="OrthoDB" id="7441093at2759"/>
<name>A0A3L8D843_OOCBI</name>
<dbReference type="AlphaFoldDB" id="A0A3L8D843"/>
<organism evidence="2">
    <name type="scientific">Ooceraea biroi</name>
    <name type="common">Clonal raider ant</name>
    <name type="synonym">Cerapachys biroi</name>
    <dbReference type="NCBI Taxonomy" id="2015173"/>
    <lineage>
        <taxon>Eukaryota</taxon>
        <taxon>Metazoa</taxon>
        <taxon>Ecdysozoa</taxon>
        <taxon>Arthropoda</taxon>
        <taxon>Hexapoda</taxon>
        <taxon>Insecta</taxon>
        <taxon>Pterygota</taxon>
        <taxon>Neoptera</taxon>
        <taxon>Endopterygota</taxon>
        <taxon>Hymenoptera</taxon>
        <taxon>Apocrita</taxon>
        <taxon>Aculeata</taxon>
        <taxon>Formicoidea</taxon>
        <taxon>Formicidae</taxon>
        <taxon>Dorylinae</taxon>
        <taxon>Ooceraea</taxon>
    </lineage>
</organism>
<dbReference type="Pfam" id="PF08925">
    <property type="entry name" value="DUF1907"/>
    <property type="match status" value="1"/>
</dbReference>
<reference evidence="2" key="2">
    <citation type="submission" date="2018-07" db="EMBL/GenBank/DDBJ databases">
        <authorList>
            <person name="Mckenzie S.K."/>
            <person name="Kronauer D.J.C."/>
        </authorList>
    </citation>
    <scope>NUCLEOTIDE SEQUENCE</scope>
    <source>
        <strain evidence="2">Clonal line C1</strain>
    </source>
</reference>
<reference evidence="2" key="1">
    <citation type="journal article" date="2018" name="Genome Res.">
        <title>The genomic architecture and molecular evolution of ant odorant receptors.</title>
        <authorList>
            <person name="McKenzie S.K."/>
            <person name="Kronauer D.J.C."/>
        </authorList>
    </citation>
    <scope>NUCLEOTIDE SEQUENCE [LARGE SCALE GENOMIC DNA]</scope>
    <source>
        <strain evidence="2">Clonal line C1</strain>
    </source>
</reference>
<feature type="domain" description="DUF1907" evidence="1">
    <location>
        <begin position="9"/>
        <end position="114"/>
    </location>
</feature>